<dbReference type="PROSITE" id="PS50110">
    <property type="entry name" value="RESPONSE_REGULATORY"/>
    <property type="match status" value="1"/>
</dbReference>
<evidence type="ECO:0000256" key="8">
    <source>
        <dbReference type="PROSITE-ProRule" id="PRU00169"/>
    </source>
</evidence>
<feature type="domain" description="HTH araC/xylS-type" evidence="9">
    <location>
        <begin position="271"/>
        <end position="369"/>
    </location>
</feature>
<dbReference type="SMART" id="SM00342">
    <property type="entry name" value="HTH_ARAC"/>
    <property type="match status" value="1"/>
</dbReference>
<evidence type="ECO:0000259" key="10">
    <source>
        <dbReference type="PROSITE" id="PS50110"/>
    </source>
</evidence>
<dbReference type="GO" id="GO:0043565">
    <property type="term" value="F:sequence-specific DNA binding"/>
    <property type="evidence" value="ECO:0007669"/>
    <property type="project" value="InterPro"/>
</dbReference>
<comment type="subcellular location">
    <subcellularLocation>
        <location evidence="1">Cytoplasm</location>
    </subcellularLocation>
</comment>
<evidence type="ECO:0000256" key="2">
    <source>
        <dbReference type="ARBA" id="ARBA00022490"/>
    </source>
</evidence>
<accession>W9ALH7</accession>
<dbReference type="SUPFAM" id="SSF46689">
    <property type="entry name" value="Homeodomain-like"/>
    <property type="match status" value="2"/>
</dbReference>
<sequence>MLKLLIVDDEWVIREGLEKTIPWEEWGIAVTTTAKNGNEALQILEQHKLDILLTDIRMPGINGLDLIASCKDRYRALKIVILTGHNEFEYAQKALRLGADDILLKPTNVDELKRTMLHVAQVLREELIEDLHLLSYLAKSVIEDPTQDKIQKLKSHDRLKPNFCIIMIKNETHLVESIPSERCVLLDQTVHKHIYLFHHIENESHFERIINELIINVKQEETKIFISLLTNDLADLLKIYKQSSVATFTYYKNETLTIFKYKDEKYTRGIEDAIRYINNHFNSSISQVEMANQLYMSNSYFSKLFKQHTGMNFVDYITLKRINAAKQMLRATNLKTYEIAKEVGYEESRYFSQLFKKKTSYTPMEFREKNS</sequence>
<dbReference type="Pfam" id="PF00072">
    <property type="entry name" value="Response_reg"/>
    <property type="match status" value="1"/>
</dbReference>
<reference evidence="11" key="1">
    <citation type="submission" date="2014-03" db="EMBL/GenBank/DDBJ databases">
        <title>Draft genome sequencing of Oceanobacillus picturae strain S1 isolated from human gut.</title>
        <authorList>
            <person name="Croce O."/>
            <person name="Lagier J.C."/>
            <person name="Raoult D."/>
        </authorList>
    </citation>
    <scope>NUCLEOTIDE SEQUENCE [LARGE SCALE GENOMIC DNA]</scope>
    <source>
        <strain evidence="11">S1</strain>
    </source>
</reference>
<evidence type="ECO:0000256" key="5">
    <source>
        <dbReference type="ARBA" id="ARBA00023015"/>
    </source>
</evidence>
<keyword evidence="6" id="KW-0238">DNA-binding</keyword>
<dbReference type="eggNOG" id="COG2207">
    <property type="taxonomic scope" value="Bacteria"/>
</dbReference>
<dbReference type="GO" id="GO:0003700">
    <property type="term" value="F:DNA-binding transcription factor activity"/>
    <property type="evidence" value="ECO:0007669"/>
    <property type="project" value="InterPro"/>
</dbReference>
<keyword evidence="5" id="KW-0805">Transcription regulation</keyword>
<keyword evidence="12" id="KW-1185">Reference proteome</keyword>
<dbReference type="Gene3D" id="3.40.50.2300">
    <property type="match status" value="1"/>
</dbReference>
<dbReference type="RefSeq" id="WP_036576115.1">
    <property type="nucleotide sequence ID" value="NZ_CABLBW010000001.1"/>
</dbReference>
<dbReference type="InterPro" id="IPR051552">
    <property type="entry name" value="HptR"/>
</dbReference>
<dbReference type="SUPFAM" id="SSF52172">
    <property type="entry name" value="CheY-like"/>
    <property type="match status" value="1"/>
</dbReference>
<feature type="modified residue" description="4-aspartylphosphate" evidence="8">
    <location>
        <position position="55"/>
    </location>
</feature>
<dbReference type="PANTHER" id="PTHR42713">
    <property type="entry name" value="HISTIDINE KINASE-RELATED"/>
    <property type="match status" value="1"/>
</dbReference>
<keyword evidence="7" id="KW-0804">Transcription</keyword>
<proteinExistence type="predicted"/>
<dbReference type="STRING" id="171693.BN988_02270"/>
<reference evidence="11" key="2">
    <citation type="submission" date="2014-03" db="EMBL/GenBank/DDBJ databases">
        <authorList>
            <person name="Urmite Genomes"/>
        </authorList>
    </citation>
    <scope>NUCLEOTIDE SEQUENCE</scope>
    <source>
        <strain evidence="11">S1</strain>
    </source>
</reference>
<dbReference type="CDD" id="cd17536">
    <property type="entry name" value="REC_YesN-like"/>
    <property type="match status" value="1"/>
</dbReference>
<evidence type="ECO:0000313" key="12">
    <source>
        <dbReference type="Proteomes" id="UP000028863"/>
    </source>
</evidence>
<dbReference type="InterPro" id="IPR001789">
    <property type="entry name" value="Sig_transdc_resp-reg_receiver"/>
</dbReference>
<keyword evidence="3 8" id="KW-0597">Phosphoprotein</keyword>
<evidence type="ECO:0000256" key="3">
    <source>
        <dbReference type="ARBA" id="ARBA00022553"/>
    </source>
</evidence>
<dbReference type="eggNOG" id="COG4753">
    <property type="taxonomic scope" value="Bacteria"/>
</dbReference>
<dbReference type="PROSITE" id="PS01124">
    <property type="entry name" value="HTH_ARAC_FAMILY_2"/>
    <property type="match status" value="1"/>
</dbReference>
<organism evidence="11 12">
    <name type="scientific">Oceanobacillus picturae</name>
    <dbReference type="NCBI Taxonomy" id="171693"/>
    <lineage>
        <taxon>Bacteria</taxon>
        <taxon>Bacillati</taxon>
        <taxon>Bacillota</taxon>
        <taxon>Bacilli</taxon>
        <taxon>Bacillales</taxon>
        <taxon>Bacillaceae</taxon>
        <taxon>Oceanobacillus</taxon>
    </lineage>
</organism>
<gene>
    <name evidence="11" type="ORF">BN988_02270</name>
</gene>
<dbReference type="InterPro" id="IPR018060">
    <property type="entry name" value="HTH_AraC"/>
</dbReference>
<dbReference type="EMBL" id="CCAX010000001">
    <property type="protein sequence ID" value="CDO03752.1"/>
    <property type="molecule type" value="Genomic_DNA"/>
</dbReference>
<keyword evidence="4" id="KW-0902">Two-component regulatory system</keyword>
<evidence type="ECO:0000256" key="1">
    <source>
        <dbReference type="ARBA" id="ARBA00004496"/>
    </source>
</evidence>
<dbReference type="GO" id="GO:0005737">
    <property type="term" value="C:cytoplasm"/>
    <property type="evidence" value="ECO:0007669"/>
    <property type="project" value="UniProtKB-SubCell"/>
</dbReference>
<evidence type="ECO:0000256" key="6">
    <source>
        <dbReference type="ARBA" id="ARBA00023125"/>
    </source>
</evidence>
<evidence type="ECO:0000259" key="9">
    <source>
        <dbReference type="PROSITE" id="PS01124"/>
    </source>
</evidence>
<evidence type="ECO:0000256" key="4">
    <source>
        <dbReference type="ARBA" id="ARBA00023012"/>
    </source>
</evidence>
<protein>
    <submittedName>
        <fullName evidence="11">Response regulatory protein</fullName>
    </submittedName>
</protein>
<dbReference type="PANTHER" id="PTHR42713:SF3">
    <property type="entry name" value="TRANSCRIPTIONAL REGULATORY PROTEIN HPTR"/>
    <property type="match status" value="1"/>
</dbReference>
<feature type="domain" description="Response regulatory" evidence="10">
    <location>
        <begin position="3"/>
        <end position="120"/>
    </location>
</feature>
<dbReference type="AlphaFoldDB" id="W9ALH7"/>
<name>W9ALH7_9BACI</name>
<dbReference type="InterPro" id="IPR011006">
    <property type="entry name" value="CheY-like_superfamily"/>
</dbReference>
<keyword evidence="2" id="KW-0963">Cytoplasm</keyword>
<dbReference type="Proteomes" id="UP000028863">
    <property type="component" value="Unassembled WGS sequence"/>
</dbReference>
<dbReference type="InterPro" id="IPR009057">
    <property type="entry name" value="Homeodomain-like_sf"/>
</dbReference>
<dbReference type="Pfam" id="PF12833">
    <property type="entry name" value="HTH_18"/>
    <property type="match status" value="1"/>
</dbReference>
<dbReference type="SMART" id="SM00448">
    <property type="entry name" value="REC"/>
    <property type="match status" value="1"/>
</dbReference>
<dbReference type="Gene3D" id="1.10.10.60">
    <property type="entry name" value="Homeodomain-like"/>
    <property type="match status" value="2"/>
</dbReference>
<evidence type="ECO:0000256" key="7">
    <source>
        <dbReference type="ARBA" id="ARBA00023163"/>
    </source>
</evidence>
<dbReference type="GO" id="GO:0000160">
    <property type="term" value="P:phosphorelay signal transduction system"/>
    <property type="evidence" value="ECO:0007669"/>
    <property type="project" value="UniProtKB-KW"/>
</dbReference>
<comment type="caution">
    <text evidence="11">The sequence shown here is derived from an EMBL/GenBank/DDBJ whole genome shotgun (WGS) entry which is preliminary data.</text>
</comment>
<evidence type="ECO:0000313" key="11">
    <source>
        <dbReference type="EMBL" id="CDO03752.1"/>
    </source>
</evidence>